<evidence type="ECO:0000256" key="3">
    <source>
        <dbReference type="ARBA" id="ARBA00008370"/>
    </source>
</evidence>
<evidence type="ECO:0000256" key="9">
    <source>
        <dbReference type="ARBA" id="ARBA00023128"/>
    </source>
</evidence>
<keyword evidence="10 12" id="KW-0472">Membrane</keyword>
<proteinExistence type="inferred from homology"/>
<evidence type="ECO:0000256" key="1">
    <source>
        <dbReference type="ARBA" id="ARBA00002490"/>
    </source>
</evidence>
<keyword evidence="14" id="KW-1185">Reference proteome</keyword>
<protein>
    <recommendedName>
        <fullName evidence="4">Cytochrome c oxidase assembly protein COX16, mitochondrial</fullName>
    </recommendedName>
    <alternativeName>
        <fullName evidence="5">Cytochrome c oxidase assembly protein cox16, mitochondrial</fullName>
    </alternativeName>
</protein>
<keyword evidence="9" id="KW-0496">Mitochondrion</keyword>
<evidence type="ECO:0000256" key="8">
    <source>
        <dbReference type="ARBA" id="ARBA00022989"/>
    </source>
</evidence>
<feature type="transmembrane region" description="Helical" evidence="12">
    <location>
        <begin position="21"/>
        <end position="40"/>
    </location>
</feature>
<gene>
    <name evidence="13" type="ORF">QCA50_003679</name>
</gene>
<dbReference type="PANTHER" id="PTHR17130:SF14">
    <property type="entry name" value="CYTOCHROME C OXIDASE ASSEMBLY PROTEIN COX16 HOMOLOG, MITOCHONDRIAL"/>
    <property type="match status" value="1"/>
</dbReference>
<evidence type="ECO:0000256" key="5">
    <source>
        <dbReference type="ARBA" id="ARBA00019222"/>
    </source>
</evidence>
<sequence>MPTFQSNPINTSTVHRKLRKHPAWFGIPFLAIMIGASYGLQTFTQTRFDLADQKVKQVNKEEELGLKKSKRKFDIREEYYRLNTAVEEEWENKRIPRPAGLPEWGVPPTEPQPSSSNSKA</sequence>
<evidence type="ECO:0000256" key="12">
    <source>
        <dbReference type="SAM" id="Phobius"/>
    </source>
</evidence>
<evidence type="ECO:0000313" key="13">
    <source>
        <dbReference type="EMBL" id="KAK7694103.1"/>
    </source>
</evidence>
<keyword evidence="6 12" id="KW-0812">Transmembrane</keyword>
<dbReference type="Proteomes" id="UP001385951">
    <property type="component" value="Unassembled WGS sequence"/>
</dbReference>
<evidence type="ECO:0000256" key="11">
    <source>
        <dbReference type="SAM" id="MobiDB-lite"/>
    </source>
</evidence>
<dbReference type="GO" id="GO:0033617">
    <property type="term" value="P:mitochondrial respiratory chain complex IV assembly"/>
    <property type="evidence" value="ECO:0007669"/>
    <property type="project" value="TreeGrafter"/>
</dbReference>
<dbReference type="Pfam" id="PF14138">
    <property type="entry name" value="COX16"/>
    <property type="match status" value="1"/>
</dbReference>
<comment type="similarity">
    <text evidence="3">Belongs to the COX16 family.</text>
</comment>
<evidence type="ECO:0000256" key="7">
    <source>
        <dbReference type="ARBA" id="ARBA00022792"/>
    </source>
</evidence>
<dbReference type="AlphaFoldDB" id="A0AAW0GL73"/>
<evidence type="ECO:0000256" key="2">
    <source>
        <dbReference type="ARBA" id="ARBA00004434"/>
    </source>
</evidence>
<reference evidence="13 14" key="1">
    <citation type="submission" date="2022-09" db="EMBL/GenBank/DDBJ databases">
        <authorList>
            <person name="Palmer J.M."/>
        </authorList>
    </citation>
    <scope>NUCLEOTIDE SEQUENCE [LARGE SCALE GENOMIC DNA]</scope>
    <source>
        <strain evidence="13 14">DSM 7382</strain>
    </source>
</reference>
<dbReference type="InterPro" id="IPR020164">
    <property type="entry name" value="Cyt_c_Oxase_assmbl_COX16"/>
</dbReference>
<evidence type="ECO:0000256" key="6">
    <source>
        <dbReference type="ARBA" id="ARBA00022692"/>
    </source>
</evidence>
<keyword evidence="7" id="KW-0999">Mitochondrion inner membrane</keyword>
<comment type="function">
    <text evidence="1">Required for the assembly of the mitochondrial respiratory chain complex IV (CIV), also known as cytochrome c oxidase. May participate in merging the COX1 and COX2 assembly lines.</text>
</comment>
<evidence type="ECO:0000256" key="4">
    <source>
        <dbReference type="ARBA" id="ARBA00015368"/>
    </source>
</evidence>
<comment type="subcellular location">
    <subcellularLocation>
        <location evidence="2">Mitochondrion inner membrane</location>
        <topology evidence="2">Single-pass membrane protein</topology>
    </subcellularLocation>
</comment>
<keyword evidence="8 12" id="KW-1133">Transmembrane helix</keyword>
<dbReference type="GO" id="GO:0005743">
    <property type="term" value="C:mitochondrial inner membrane"/>
    <property type="evidence" value="ECO:0007669"/>
    <property type="project" value="UniProtKB-SubCell"/>
</dbReference>
<comment type="caution">
    <text evidence="13">The sequence shown here is derived from an EMBL/GenBank/DDBJ whole genome shotgun (WGS) entry which is preliminary data.</text>
</comment>
<organism evidence="13 14">
    <name type="scientific">Cerrena zonata</name>
    <dbReference type="NCBI Taxonomy" id="2478898"/>
    <lineage>
        <taxon>Eukaryota</taxon>
        <taxon>Fungi</taxon>
        <taxon>Dikarya</taxon>
        <taxon>Basidiomycota</taxon>
        <taxon>Agaricomycotina</taxon>
        <taxon>Agaricomycetes</taxon>
        <taxon>Polyporales</taxon>
        <taxon>Cerrenaceae</taxon>
        <taxon>Cerrena</taxon>
    </lineage>
</organism>
<evidence type="ECO:0000256" key="10">
    <source>
        <dbReference type="ARBA" id="ARBA00023136"/>
    </source>
</evidence>
<dbReference type="EMBL" id="JASBNA010000003">
    <property type="protein sequence ID" value="KAK7694103.1"/>
    <property type="molecule type" value="Genomic_DNA"/>
</dbReference>
<dbReference type="PANTHER" id="PTHR17130">
    <property type="entry name" value="MITOCHONDRIAL OUTER MEMBRANE PROTEIN 25"/>
    <property type="match status" value="1"/>
</dbReference>
<name>A0AAW0GL73_9APHY</name>
<evidence type="ECO:0000313" key="14">
    <source>
        <dbReference type="Proteomes" id="UP001385951"/>
    </source>
</evidence>
<feature type="region of interest" description="Disordered" evidence="11">
    <location>
        <begin position="90"/>
        <end position="120"/>
    </location>
</feature>
<accession>A0AAW0GL73</accession>